<keyword evidence="3" id="KW-0804">Transcription</keyword>
<evidence type="ECO:0000313" key="5">
    <source>
        <dbReference type="EMBL" id="RQN02326.1"/>
    </source>
</evidence>
<evidence type="ECO:0000256" key="3">
    <source>
        <dbReference type="ARBA" id="ARBA00023163"/>
    </source>
</evidence>
<name>A0A3N6W460_9ACTN</name>
<keyword evidence="2" id="KW-0238">DNA-binding</keyword>
<dbReference type="OrthoDB" id="186135at2"/>
<gene>
    <name evidence="5" type="ORF">EHW97_13810</name>
</gene>
<evidence type="ECO:0000256" key="2">
    <source>
        <dbReference type="ARBA" id="ARBA00023125"/>
    </source>
</evidence>
<dbReference type="InterPro" id="IPR050204">
    <property type="entry name" value="AraC_XylS_family_regulators"/>
</dbReference>
<sequence length="322" mass="34628">MTSERTRGFGKSGRHSAAATTLAASKLFGNAGVPVRVLESISSEPSGPVSAESVKVIFMVVGWAEIRSAEESIAASSGTILTLPAGLECSGTPRGLARTVTFYAHPDYLHDQVRWLGGVHPLVYQLHGAINGDTGMQQLQLPANAMRALAPRLVHLSQLPRRSENEFAMLSAASDVFAAVGRYAGVPARRIGDGDPTQTRPRAEVIAATDLMRGQISRTWSMETLAREVALSPSQLRRLFNSQVGVSPAAYLARLRAEKMAELLATTSMGVTQAARESGWRDATVAARNFKKRYGVSPREYAASFRVRDRCSNVDCRSCGPA</sequence>
<dbReference type="Pfam" id="PF12833">
    <property type="entry name" value="HTH_18"/>
    <property type="match status" value="1"/>
</dbReference>
<evidence type="ECO:0000313" key="6">
    <source>
        <dbReference type="Proteomes" id="UP000275225"/>
    </source>
</evidence>
<dbReference type="SMART" id="SM00342">
    <property type="entry name" value="HTH_ARAC"/>
    <property type="match status" value="1"/>
</dbReference>
<keyword evidence="1" id="KW-0805">Transcription regulation</keyword>
<dbReference type="GO" id="GO:0003700">
    <property type="term" value="F:DNA-binding transcription factor activity"/>
    <property type="evidence" value="ECO:0007669"/>
    <property type="project" value="InterPro"/>
</dbReference>
<dbReference type="InterPro" id="IPR018060">
    <property type="entry name" value="HTH_AraC"/>
</dbReference>
<dbReference type="InterPro" id="IPR009057">
    <property type="entry name" value="Homeodomain-like_sf"/>
</dbReference>
<dbReference type="AlphaFoldDB" id="A0A3N6W460"/>
<reference evidence="5 6" key="1">
    <citation type="submission" date="2018-11" db="EMBL/GenBank/DDBJ databases">
        <authorList>
            <person name="Li F."/>
        </authorList>
    </citation>
    <scope>NUCLEOTIDE SEQUENCE [LARGE SCALE GENOMIC DNA]</scope>
    <source>
        <strain evidence="5 6">YS17T</strain>
    </source>
</reference>
<evidence type="ECO:0000259" key="4">
    <source>
        <dbReference type="PROSITE" id="PS01124"/>
    </source>
</evidence>
<dbReference type="RefSeq" id="WP_124237758.1">
    <property type="nucleotide sequence ID" value="NZ_RQJX01000022.1"/>
</dbReference>
<dbReference type="GO" id="GO:0043565">
    <property type="term" value="F:sequence-specific DNA binding"/>
    <property type="evidence" value="ECO:0007669"/>
    <property type="project" value="InterPro"/>
</dbReference>
<organism evidence="5 6">
    <name type="scientific">Aeromicrobium camelliae</name>
    <dbReference type="NCBI Taxonomy" id="1538144"/>
    <lineage>
        <taxon>Bacteria</taxon>
        <taxon>Bacillati</taxon>
        <taxon>Actinomycetota</taxon>
        <taxon>Actinomycetes</taxon>
        <taxon>Propionibacteriales</taxon>
        <taxon>Nocardioidaceae</taxon>
        <taxon>Aeromicrobium</taxon>
    </lineage>
</organism>
<dbReference type="SUPFAM" id="SSF46689">
    <property type="entry name" value="Homeodomain-like"/>
    <property type="match status" value="2"/>
</dbReference>
<dbReference type="PROSITE" id="PS01124">
    <property type="entry name" value="HTH_ARAC_FAMILY_2"/>
    <property type="match status" value="1"/>
</dbReference>
<dbReference type="Gene3D" id="1.10.10.60">
    <property type="entry name" value="Homeodomain-like"/>
    <property type="match status" value="2"/>
</dbReference>
<evidence type="ECO:0000256" key="1">
    <source>
        <dbReference type="ARBA" id="ARBA00023015"/>
    </source>
</evidence>
<comment type="caution">
    <text evidence="5">The sequence shown here is derived from an EMBL/GenBank/DDBJ whole genome shotgun (WGS) entry which is preliminary data.</text>
</comment>
<protein>
    <submittedName>
        <fullName evidence="5">AraC family transcriptional regulator</fullName>
    </submittedName>
</protein>
<accession>A0A3N6W460</accession>
<feature type="domain" description="HTH araC/xylS-type" evidence="4">
    <location>
        <begin position="206"/>
        <end position="304"/>
    </location>
</feature>
<keyword evidence="6" id="KW-1185">Reference proteome</keyword>
<proteinExistence type="predicted"/>
<dbReference type="PANTHER" id="PTHR46796">
    <property type="entry name" value="HTH-TYPE TRANSCRIPTIONAL ACTIVATOR RHAS-RELATED"/>
    <property type="match status" value="1"/>
</dbReference>
<dbReference type="Proteomes" id="UP000275225">
    <property type="component" value="Unassembled WGS sequence"/>
</dbReference>
<dbReference type="EMBL" id="RQJX01000022">
    <property type="protein sequence ID" value="RQN02326.1"/>
    <property type="molecule type" value="Genomic_DNA"/>
</dbReference>